<reference evidence="8" key="1">
    <citation type="journal article" date="2019" name="Int. J. Syst. Evol. Microbiol.">
        <title>The Global Catalogue of Microorganisms (GCM) 10K type strain sequencing project: providing services to taxonomists for standard genome sequencing and annotation.</title>
        <authorList>
            <consortium name="The Broad Institute Genomics Platform"/>
            <consortium name="The Broad Institute Genome Sequencing Center for Infectious Disease"/>
            <person name="Wu L."/>
            <person name="Ma J."/>
        </authorList>
    </citation>
    <scope>NUCLEOTIDE SEQUENCE [LARGE SCALE GENOMIC DNA]</scope>
    <source>
        <strain evidence="8">CGMCC 1.19062</strain>
    </source>
</reference>
<dbReference type="InterPro" id="IPR005824">
    <property type="entry name" value="KOW"/>
</dbReference>
<dbReference type="Proteomes" id="UP001597295">
    <property type="component" value="Unassembled WGS sequence"/>
</dbReference>
<keyword evidence="5" id="KW-0699">rRNA-binding</keyword>
<evidence type="ECO:0000256" key="3">
    <source>
        <dbReference type="ARBA" id="ARBA00023274"/>
    </source>
</evidence>
<comment type="similarity">
    <text evidence="1 5">Belongs to the universal ribosomal protein uL24 family.</text>
</comment>
<dbReference type="PANTHER" id="PTHR12903">
    <property type="entry name" value="MITOCHONDRIAL RIBOSOMAL PROTEIN L24"/>
    <property type="match status" value="1"/>
</dbReference>
<dbReference type="InterPro" id="IPR014722">
    <property type="entry name" value="Rib_uL2_dom2"/>
</dbReference>
<dbReference type="InterPro" id="IPR041988">
    <property type="entry name" value="Ribosomal_uL24_KOW"/>
</dbReference>
<dbReference type="Pfam" id="PF17136">
    <property type="entry name" value="ribosomal_L24"/>
    <property type="match status" value="1"/>
</dbReference>
<proteinExistence type="inferred from homology"/>
<sequence length="107" mass="11775">MSLKLKIKKGDQVIVTTGRDRGKTGEVFEVLPKENRVRVRGVNLVKRHTRATATAAGGIVEKEAAIQISNVSHIDPKTKQPTRIGYKILADGRKVRFAKKSGEVIDV</sequence>
<dbReference type="SMART" id="SM00739">
    <property type="entry name" value="KOW"/>
    <property type="match status" value="1"/>
</dbReference>
<gene>
    <name evidence="5 7" type="primary">rplX</name>
    <name evidence="7" type="ORF">ACFSM5_08945</name>
</gene>
<evidence type="ECO:0000256" key="2">
    <source>
        <dbReference type="ARBA" id="ARBA00022980"/>
    </source>
</evidence>
<feature type="domain" description="KOW" evidence="6">
    <location>
        <begin position="6"/>
        <end position="33"/>
    </location>
</feature>
<evidence type="ECO:0000256" key="5">
    <source>
        <dbReference type="HAMAP-Rule" id="MF_01326"/>
    </source>
</evidence>
<comment type="caution">
    <text evidence="7">The sequence shown here is derived from an EMBL/GenBank/DDBJ whole genome shotgun (WGS) entry which is preliminary data.</text>
</comment>
<accession>A0ABW5DST8</accession>
<evidence type="ECO:0000256" key="1">
    <source>
        <dbReference type="ARBA" id="ARBA00010618"/>
    </source>
</evidence>
<evidence type="ECO:0000256" key="4">
    <source>
        <dbReference type="ARBA" id="ARBA00035206"/>
    </source>
</evidence>
<dbReference type="Pfam" id="PF00467">
    <property type="entry name" value="KOW"/>
    <property type="match status" value="1"/>
</dbReference>
<dbReference type="HAMAP" id="MF_01326_B">
    <property type="entry name" value="Ribosomal_uL24_B"/>
    <property type="match status" value="1"/>
</dbReference>
<evidence type="ECO:0000313" key="8">
    <source>
        <dbReference type="Proteomes" id="UP001597295"/>
    </source>
</evidence>
<comment type="function">
    <text evidence="5">One of two assembly initiator proteins, it binds directly to the 5'-end of the 23S rRNA, where it nucleates assembly of the 50S subunit.</text>
</comment>
<keyword evidence="3 5" id="KW-0687">Ribonucleoprotein</keyword>
<comment type="subunit">
    <text evidence="5">Part of the 50S ribosomal subunit.</text>
</comment>
<keyword evidence="8" id="KW-1185">Reference proteome</keyword>
<organism evidence="7 8">
    <name type="scientific">Lacibacterium aquatile</name>
    <dbReference type="NCBI Taxonomy" id="1168082"/>
    <lineage>
        <taxon>Bacteria</taxon>
        <taxon>Pseudomonadati</taxon>
        <taxon>Pseudomonadota</taxon>
        <taxon>Alphaproteobacteria</taxon>
        <taxon>Rhodospirillales</taxon>
        <taxon>Rhodospirillaceae</taxon>
    </lineage>
</organism>
<dbReference type="SUPFAM" id="SSF50104">
    <property type="entry name" value="Translation proteins SH3-like domain"/>
    <property type="match status" value="1"/>
</dbReference>
<dbReference type="RefSeq" id="WP_379875983.1">
    <property type="nucleotide sequence ID" value="NZ_JBHUIP010000008.1"/>
</dbReference>
<dbReference type="GO" id="GO:0005840">
    <property type="term" value="C:ribosome"/>
    <property type="evidence" value="ECO:0007669"/>
    <property type="project" value="UniProtKB-KW"/>
</dbReference>
<keyword evidence="5" id="KW-0694">RNA-binding</keyword>
<dbReference type="CDD" id="cd06089">
    <property type="entry name" value="KOW_RPL26"/>
    <property type="match status" value="1"/>
</dbReference>
<name>A0ABW5DST8_9PROT</name>
<dbReference type="EMBL" id="JBHUIP010000008">
    <property type="protein sequence ID" value="MFD2263011.1"/>
    <property type="molecule type" value="Genomic_DNA"/>
</dbReference>
<evidence type="ECO:0000313" key="7">
    <source>
        <dbReference type="EMBL" id="MFD2263011.1"/>
    </source>
</evidence>
<protein>
    <recommendedName>
        <fullName evidence="4 5">Large ribosomal subunit protein uL24</fullName>
    </recommendedName>
</protein>
<dbReference type="NCBIfam" id="TIGR01079">
    <property type="entry name" value="rplX_bact"/>
    <property type="match status" value="1"/>
</dbReference>
<evidence type="ECO:0000259" key="6">
    <source>
        <dbReference type="SMART" id="SM00739"/>
    </source>
</evidence>
<dbReference type="InterPro" id="IPR003256">
    <property type="entry name" value="Ribosomal_uL24"/>
</dbReference>
<dbReference type="InterPro" id="IPR008991">
    <property type="entry name" value="Translation_prot_SH3-like_sf"/>
</dbReference>
<keyword evidence="2 5" id="KW-0689">Ribosomal protein</keyword>
<dbReference type="Gene3D" id="2.30.30.30">
    <property type="match status" value="1"/>
</dbReference>
<comment type="function">
    <text evidence="5">One of the proteins that surrounds the polypeptide exit tunnel on the outside of the subunit.</text>
</comment>
<dbReference type="InterPro" id="IPR057264">
    <property type="entry name" value="Ribosomal_uL24_C"/>
</dbReference>